<evidence type="ECO:0000256" key="1">
    <source>
        <dbReference type="PROSITE-ProRule" id="PRU01330"/>
    </source>
</evidence>
<dbReference type="EC" id="6.3.1.2" evidence="5"/>
<gene>
    <name evidence="5" type="ORF">BJ993_004829</name>
</gene>
<dbReference type="AlphaFoldDB" id="A0A7Y9ZLQ4"/>
<dbReference type="RefSeq" id="WP_179651818.1">
    <property type="nucleotide sequence ID" value="NZ_JACBZM010000001.1"/>
</dbReference>
<dbReference type="InterPro" id="IPR040577">
    <property type="entry name" value="Gln-synt_C"/>
</dbReference>
<comment type="caution">
    <text evidence="5">The sequence shown here is derived from an EMBL/GenBank/DDBJ whole genome shotgun (WGS) entry which is preliminary data.</text>
</comment>
<sequence length="725" mass="78395">MTANPTRLGAIRDIEANEAPAAFFDAAEKTGAIYGENVFSLAVMQKRLPKSVFKSVAATIQKGEKLDPAVADIVASAMKDWAMERGVTHYAHVFYPLTGLTAEKHDSFMEPVGDGTAVWEFSGKTLVQGEPDASSFPNGGIRATFEARGYTGWDVQSPAYILENPNGNTLCIPTIFVSMTGEALDHKTPLLRSQHAMSEQAKRVLALFGHEDIDNVVSYCGPEQEYFLVDTSFVNSRPDLLNAGRTLFGAKPPKGQEFDDHYFGAIPERVLGFMHDTERALFKLGVPAKTRHNEVAPGQFEIAPVFERANLASDHQQLIMSTFKSIAKTHGFECLFHEKPFAGVNGSGKHVNFSFGNGNQGNFLNPGDNPHDNAQFLVFCAAVIRAVHLYGGLLRLSIASAGNDHRLGANEAPPAIISIFLGDQLQDVFEQIAKGGATSSKQKGVLSVGVDTLPDLTKDAGDRNRTSPMAFTGNRFEFRAAGSNQTVAAPMVVINTIMAEALDYIATELEAAVAGGAEFNAAVQSVLAKVMEQHGTVVFNGNGYSEEWHAEAEVRGLKNLRTTVDALPEYISPESKKLFSTYGVFSEAELESRFEVGVEQYVMTINVEANLTGEIAKTTILPAAVRYQTELASNVAALKAAGVEADTTDLLKVTELVAALRAGIAALDAAKAGDEGHEGLAEAAYYRDAVLPAMLQIREAADEIETFIADDLWPLPTYQEMLFIR</sequence>
<feature type="domain" description="GS catalytic" evidence="4">
    <location>
        <begin position="197"/>
        <end position="620"/>
    </location>
</feature>
<evidence type="ECO:0000259" key="4">
    <source>
        <dbReference type="PROSITE" id="PS51987"/>
    </source>
</evidence>
<dbReference type="PROSITE" id="PS51986">
    <property type="entry name" value="GS_BETA_GRASP"/>
    <property type="match status" value="1"/>
</dbReference>
<dbReference type="GO" id="GO:0006542">
    <property type="term" value="P:glutamine biosynthetic process"/>
    <property type="evidence" value="ECO:0007669"/>
    <property type="project" value="InterPro"/>
</dbReference>
<dbReference type="InterPro" id="IPR052725">
    <property type="entry name" value="GS_Type-3"/>
</dbReference>
<dbReference type="PANTHER" id="PTHR42974:SF1">
    <property type="entry name" value="TYPE-3 GLUTAMINE SYNTHETASE"/>
    <property type="match status" value="1"/>
</dbReference>
<protein>
    <submittedName>
        <fullName evidence="5">Glutamine synthetase</fullName>
        <ecNumber evidence="5">6.3.1.2</ecNumber>
    </submittedName>
</protein>
<accession>A0A7Y9ZLQ4</accession>
<dbReference type="GO" id="GO:0004356">
    <property type="term" value="F:glutamine synthetase activity"/>
    <property type="evidence" value="ECO:0007669"/>
    <property type="project" value="UniProtKB-EC"/>
</dbReference>
<feature type="domain" description="GS beta-grasp" evidence="3">
    <location>
        <begin position="88"/>
        <end position="181"/>
    </location>
</feature>
<dbReference type="Proteomes" id="UP000562045">
    <property type="component" value="Unassembled WGS sequence"/>
</dbReference>
<dbReference type="InterPro" id="IPR014746">
    <property type="entry name" value="Gln_synth/guanido_kin_cat_dom"/>
</dbReference>
<proteinExistence type="inferred from homology"/>
<dbReference type="InterPro" id="IPR027303">
    <property type="entry name" value="Gln_synth_gly_rich_site"/>
</dbReference>
<dbReference type="InterPro" id="IPR008147">
    <property type="entry name" value="Gln_synt_N"/>
</dbReference>
<evidence type="ECO:0000313" key="5">
    <source>
        <dbReference type="EMBL" id="NYI47749.1"/>
    </source>
</evidence>
<comment type="similarity">
    <text evidence="1 2">Belongs to the glutamine synthetase family.</text>
</comment>
<dbReference type="SUPFAM" id="SSF55931">
    <property type="entry name" value="Glutamine synthetase/guanido kinase"/>
    <property type="match status" value="1"/>
</dbReference>
<organism evidence="5 6">
    <name type="scientific">Nocardioides aromaticivorans</name>
    <dbReference type="NCBI Taxonomy" id="200618"/>
    <lineage>
        <taxon>Bacteria</taxon>
        <taxon>Bacillati</taxon>
        <taxon>Actinomycetota</taxon>
        <taxon>Actinomycetes</taxon>
        <taxon>Propionibacteriales</taxon>
        <taxon>Nocardioidaceae</taxon>
        <taxon>Nocardioides</taxon>
    </lineage>
</organism>
<dbReference type="InterPro" id="IPR008146">
    <property type="entry name" value="Gln_synth_cat_dom"/>
</dbReference>
<dbReference type="SMART" id="SM01230">
    <property type="entry name" value="Gln-synt_C"/>
    <property type="match status" value="1"/>
</dbReference>
<evidence type="ECO:0000256" key="2">
    <source>
        <dbReference type="RuleBase" id="RU000384"/>
    </source>
</evidence>
<keyword evidence="5" id="KW-0436">Ligase</keyword>
<dbReference type="Pfam" id="PF12437">
    <property type="entry name" value="GSIII_N"/>
    <property type="match status" value="1"/>
</dbReference>
<dbReference type="PROSITE" id="PS51987">
    <property type="entry name" value="GS_CATALYTIC"/>
    <property type="match status" value="1"/>
</dbReference>
<dbReference type="PANTHER" id="PTHR42974">
    <property type="entry name" value="GLUTAMINE SYNTHETASE"/>
    <property type="match status" value="1"/>
</dbReference>
<dbReference type="PROSITE" id="PS00181">
    <property type="entry name" value="GLNA_ATP"/>
    <property type="match status" value="1"/>
</dbReference>
<evidence type="ECO:0000313" key="6">
    <source>
        <dbReference type="Proteomes" id="UP000562045"/>
    </source>
</evidence>
<dbReference type="EMBL" id="JACBZM010000001">
    <property type="protein sequence ID" value="NYI47749.1"/>
    <property type="molecule type" value="Genomic_DNA"/>
</dbReference>
<dbReference type="Gene3D" id="3.30.590.10">
    <property type="entry name" value="Glutamine synthetase/guanido kinase, catalytic domain"/>
    <property type="match status" value="1"/>
</dbReference>
<evidence type="ECO:0000259" key="3">
    <source>
        <dbReference type="PROSITE" id="PS51986"/>
    </source>
</evidence>
<dbReference type="Pfam" id="PF18318">
    <property type="entry name" value="Gln-synt_C-ter"/>
    <property type="match status" value="1"/>
</dbReference>
<reference evidence="5 6" key="1">
    <citation type="submission" date="2020-07" db="EMBL/GenBank/DDBJ databases">
        <title>Sequencing the genomes of 1000 actinobacteria strains.</title>
        <authorList>
            <person name="Klenk H.-P."/>
        </authorList>
    </citation>
    <scope>NUCLEOTIDE SEQUENCE [LARGE SCALE GENOMIC DNA]</scope>
    <source>
        <strain evidence="5 6">DSM 15131</strain>
    </source>
</reference>
<name>A0A7Y9ZLQ4_9ACTN</name>
<dbReference type="Pfam" id="PF00120">
    <property type="entry name" value="Gln-synt_C"/>
    <property type="match status" value="1"/>
</dbReference>
<dbReference type="InterPro" id="IPR022147">
    <property type="entry name" value="GSIII_N"/>
</dbReference>
<dbReference type="Gene3D" id="1.20.120.1560">
    <property type="match status" value="1"/>
</dbReference>